<evidence type="ECO:0000313" key="2">
    <source>
        <dbReference type="Proteomes" id="UP000031802"/>
    </source>
</evidence>
<name>A0A0B8T470_9SPHI</name>
<comment type="caution">
    <text evidence="1">The sequence shown here is derived from an EMBL/GenBank/DDBJ whole genome shotgun (WGS) entry which is preliminary data.</text>
</comment>
<dbReference type="PATRIC" id="fig|1229276.3.peg.2055"/>
<protein>
    <recommendedName>
        <fullName evidence="3">PqqD family protein</fullName>
    </recommendedName>
</protein>
<dbReference type="Gene3D" id="1.10.10.1150">
    <property type="entry name" value="Coenzyme PQQ synthesis protein D (PqqD)"/>
    <property type="match status" value="1"/>
</dbReference>
<evidence type="ECO:0000313" key="1">
    <source>
        <dbReference type="EMBL" id="KGE14163.1"/>
    </source>
</evidence>
<evidence type="ECO:0008006" key="3">
    <source>
        <dbReference type="Google" id="ProtNLM"/>
    </source>
</evidence>
<dbReference type="AlphaFoldDB" id="A0A0B8T470"/>
<keyword evidence="2" id="KW-1185">Reference proteome</keyword>
<dbReference type="RefSeq" id="WP_037498335.1">
    <property type="nucleotide sequence ID" value="NZ_JJMU01000029.1"/>
</dbReference>
<reference evidence="1 2" key="2">
    <citation type="journal article" date="2015" name="PLoS ONE">
        <title>Whole-Genome Optical Mapping and Finished Genome Sequence of Sphingobacterium deserti sp. nov., a New Species Isolated from the Western Desert of China.</title>
        <authorList>
            <person name="Teng C."/>
            <person name="Zhou Z."/>
            <person name="Molnar I."/>
            <person name="Li X."/>
            <person name="Tang R."/>
            <person name="Chen M."/>
            <person name="Wang L."/>
            <person name="Su S."/>
            <person name="Zhang W."/>
            <person name="Lin M."/>
        </authorList>
    </citation>
    <scope>NUCLEOTIDE SEQUENCE [LARGE SCALE GENOMIC DNA]</scope>
    <source>
        <strain evidence="2">ACCC05744</strain>
    </source>
</reference>
<dbReference type="EMBL" id="JJMU01000029">
    <property type="protein sequence ID" value="KGE14163.1"/>
    <property type="molecule type" value="Genomic_DNA"/>
</dbReference>
<dbReference type="InterPro" id="IPR041881">
    <property type="entry name" value="PqqD_sf"/>
</dbReference>
<organism evidence="1 2">
    <name type="scientific">Sphingobacterium deserti</name>
    <dbReference type="NCBI Taxonomy" id="1229276"/>
    <lineage>
        <taxon>Bacteria</taxon>
        <taxon>Pseudomonadati</taxon>
        <taxon>Bacteroidota</taxon>
        <taxon>Sphingobacteriia</taxon>
        <taxon>Sphingobacteriales</taxon>
        <taxon>Sphingobacteriaceae</taxon>
        <taxon>Sphingobacterium</taxon>
    </lineage>
</organism>
<dbReference type="OrthoDB" id="9795908at2"/>
<proteinExistence type="predicted"/>
<dbReference type="STRING" id="1229276.DI53_1993"/>
<gene>
    <name evidence="1" type="ORF">DI53_1993</name>
</gene>
<accession>A0A0B8T470</accession>
<dbReference type="Proteomes" id="UP000031802">
    <property type="component" value="Unassembled WGS sequence"/>
</dbReference>
<dbReference type="eggNOG" id="ENOG5033BC0">
    <property type="taxonomic scope" value="Bacteria"/>
</dbReference>
<dbReference type="Pfam" id="PF05402">
    <property type="entry name" value="PqqD"/>
    <property type="match status" value="1"/>
</dbReference>
<dbReference type="InterPro" id="IPR008792">
    <property type="entry name" value="PQQD"/>
</dbReference>
<reference evidence="2" key="1">
    <citation type="submission" date="2014-04" db="EMBL/GenBank/DDBJ databases">
        <title>Whole-Genome optical mapping and complete genome sequence of Sphingobacterium deserti sp. nov., a new spaces isolated from desert in the west of China.</title>
        <authorList>
            <person name="Teng C."/>
            <person name="Zhou Z."/>
            <person name="Li X."/>
            <person name="Chen M."/>
            <person name="Lin M."/>
            <person name="Wang L."/>
            <person name="Su S."/>
            <person name="Zhang C."/>
            <person name="Zhang W."/>
        </authorList>
    </citation>
    <scope>NUCLEOTIDE SEQUENCE [LARGE SCALE GENOMIC DNA]</scope>
    <source>
        <strain evidence="2">ACCC05744</strain>
    </source>
</reference>
<sequence length="89" mass="10369">MNLREDLILRHVGEDYIIVEPGQDQIDMSRVYTLNETAAWLWEQLQGKEFQLSDVTNLLLDRYEVDETTAADDAEKLIELFRAQNLLKG</sequence>